<dbReference type="UniPathway" id="UPA00074">
    <property type="reaction ID" value="UER00133"/>
</dbReference>
<evidence type="ECO:0000256" key="2">
    <source>
        <dbReference type="ARBA" id="ARBA00004514"/>
    </source>
</evidence>
<comment type="catalytic activity">
    <reaction evidence="1">
        <text>10-formyldihydrofolate + 5-amino-1-(5-phospho-beta-D-ribosyl)imidazole-4-carboxamide = 5-formamido-1-(5-phospho-D-ribosyl)imidazole-4-carboxamide + 7,8-dihydrofolate</text>
        <dbReference type="Rhea" id="RHEA:59144"/>
        <dbReference type="ChEBI" id="CHEBI:57451"/>
        <dbReference type="ChEBI" id="CHEBI:57452"/>
        <dbReference type="ChEBI" id="CHEBI:58467"/>
        <dbReference type="ChEBI" id="CHEBI:58475"/>
    </reaction>
    <physiologicalReaction direction="left-to-right" evidence="1">
        <dbReference type="Rhea" id="RHEA:59145"/>
    </physiologicalReaction>
</comment>
<comment type="catalytic activity">
    <reaction evidence="18">
        <text>IMP + H2O = 5-formamido-1-(5-phospho-D-ribosyl)imidazole-4-carboxamide</text>
        <dbReference type="Rhea" id="RHEA:18445"/>
        <dbReference type="ChEBI" id="CHEBI:15377"/>
        <dbReference type="ChEBI" id="CHEBI:58053"/>
        <dbReference type="ChEBI" id="CHEBI:58467"/>
        <dbReference type="EC" id="3.5.4.10"/>
    </reaction>
    <physiologicalReaction direction="right-to-left" evidence="18">
        <dbReference type="Rhea" id="RHEA:18447"/>
    </physiologicalReaction>
</comment>
<evidence type="ECO:0000256" key="11">
    <source>
        <dbReference type="ARBA" id="ARBA00022755"/>
    </source>
</evidence>
<keyword evidence="12" id="KW-0378">Hydrolase</keyword>
<evidence type="ECO:0000313" key="20">
    <source>
        <dbReference type="Ensembl" id="ENSCCAP00000001653.1"/>
    </source>
</evidence>
<evidence type="ECO:0000256" key="16">
    <source>
        <dbReference type="ARBA" id="ARBA00046691"/>
    </source>
</evidence>
<dbReference type="GO" id="GO:0004643">
    <property type="term" value="F:phosphoribosylaminoimidazolecarboxamide formyltransferase activity"/>
    <property type="evidence" value="ECO:0007669"/>
    <property type="project" value="UniProtKB-EC"/>
</dbReference>
<dbReference type="PROSITE" id="PS51855">
    <property type="entry name" value="MGS"/>
    <property type="match status" value="1"/>
</dbReference>
<dbReference type="SUPFAM" id="SSF53927">
    <property type="entry name" value="Cytidine deaminase-like"/>
    <property type="match status" value="1"/>
</dbReference>
<dbReference type="Pfam" id="PF02142">
    <property type="entry name" value="MGS"/>
    <property type="match status" value="1"/>
</dbReference>
<dbReference type="Proteomes" id="UP000233040">
    <property type="component" value="Unassembled WGS sequence"/>
</dbReference>
<dbReference type="FunFam" id="3.40.140.20:FF:000008">
    <property type="entry name" value="Bifunctional purine biosynthesis protein PURH"/>
    <property type="match status" value="1"/>
</dbReference>
<dbReference type="STRING" id="9516.ENSCCAP00000001653"/>
<feature type="domain" description="MGS-like" evidence="19">
    <location>
        <begin position="1"/>
        <end position="146"/>
    </location>
</feature>
<dbReference type="NCBIfam" id="TIGR00355">
    <property type="entry name" value="purH"/>
    <property type="match status" value="1"/>
</dbReference>
<comment type="catalytic activity">
    <reaction evidence="17">
        <text>(6R)-10-formyltetrahydrofolate + 5-amino-1-(5-phospho-beta-D-ribosyl)imidazole-4-carboxamide = 5-formamido-1-(5-phospho-D-ribosyl)imidazole-4-carboxamide + (6S)-5,6,7,8-tetrahydrofolate</text>
        <dbReference type="Rhea" id="RHEA:22192"/>
        <dbReference type="ChEBI" id="CHEBI:57453"/>
        <dbReference type="ChEBI" id="CHEBI:58467"/>
        <dbReference type="ChEBI" id="CHEBI:58475"/>
        <dbReference type="ChEBI" id="CHEBI:195366"/>
        <dbReference type="EC" id="2.1.2.3"/>
    </reaction>
    <physiologicalReaction direction="left-to-right" evidence="17">
        <dbReference type="Rhea" id="RHEA:22193"/>
    </physiologicalReaction>
</comment>
<keyword evidence="21" id="KW-1185">Reference proteome</keyword>
<dbReference type="Pfam" id="PF01808">
    <property type="entry name" value="AICARFT_IMPCHas"/>
    <property type="match status" value="1"/>
</dbReference>
<evidence type="ECO:0000256" key="12">
    <source>
        <dbReference type="ARBA" id="ARBA00022801"/>
    </source>
</evidence>
<dbReference type="GO" id="GO:0006189">
    <property type="term" value="P:'de novo' IMP biosynthetic process"/>
    <property type="evidence" value="ECO:0007669"/>
    <property type="project" value="UniProtKB-UniPathway"/>
</dbReference>
<evidence type="ECO:0000256" key="8">
    <source>
        <dbReference type="ARBA" id="ARBA00017905"/>
    </source>
</evidence>
<comment type="similarity">
    <text evidence="5">Belongs to the PurH family.</text>
</comment>
<dbReference type="PANTHER" id="PTHR11692:SF0">
    <property type="entry name" value="BIFUNCTIONAL PURINE BIOSYNTHESIS PROTEIN ATIC"/>
    <property type="match status" value="1"/>
</dbReference>
<evidence type="ECO:0000256" key="9">
    <source>
        <dbReference type="ARBA" id="ARBA00022490"/>
    </source>
</evidence>
<organism evidence="20 21">
    <name type="scientific">Cebus imitator</name>
    <name type="common">Panamanian white-faced capuchin</name>
    <name type="synonym">Cebus capucinus imitator</name>
    <dbReference type="NCBI Taxonomy" id="2715852"/>
    <lineage>
        <taxon>Eukaryota</taxon>
        <taxon>Metazoa</taxon>
        <taxon>Chordata</taxon>
        <taxon>Craniata</taxon>
        <taxon>Vertebrata</taxon>
        <taxon>Euteleostomi</taxon>
        <taxon>Mammalia</taxon>
        <taxon>Eutheria</taxon>
        <taxon>Euarchontoglires</taxon>
        <taxon>Primates</taxon>
        <taxon>Haplorrhini</taxon>
        <taxon>Platyrrhini</taxon>
        <taxon>Cebidae</taxon>
        <taxon>Cebinae</taxon>
        <taxon>Cebus</taxon>
    </lineage>
</organism>
<dbReference type="PANTHER" id="PTHR11692">
    <property type="entry name" value="BIFUNCTIONAL PURINE BIOSYNTHESIS PROTEIN PURH"/>
    <property type="match status" value="1"/>
</dbReference>
<dbReference type="SMART" id="SM00851">
    <property type="entry name" value="MGS"/>
    <property type="match status" value="1"/>
</dbReference>
<evidence type="ECO:0000256" key="6">
    <source>
        <dbReference type="ARBA" id="ARBA00012253"/>
    </source>
</evidence>
<dbReference type="SUPFAM" id="SSF52335">
    <property type="entry name" value="Methylglyoxal synthase-like"/>
    <property type="match status" value="1"/>
</dbReference>
<evidence type="ECO:0000256" key="1">
    <source>
        <dbReference type="ARBA" id="ARBA00000945"/>
    </source>
</evidence>
<evidence type="ECO:0000256" key="5">
    <source>
        <dbReference type="ARBA" id="ARBA00007667"/>
    </source>
</evidence>
<dbReference type="Ensembl" id="ENSCCAT00000011278.1">
    <property type="protein sequence ID" value="ENSCCAP00000001653.1"/>
    <property type="gene ID" value="ENSCCAG00000010507.1"/>
</dbReference>
<dbReference type="InterPro" id="IPR024050">
    <property type="entry name" value="AICAR_Tfase_insert_dom_sf"/>
</dbReference>
<evidence type="ECO:0000256" key="3">
    <source>
        <dbReference type="ARBA" id="ARBA00004844"/>
    </source>
</evidence>
<evidence type="ECO:0000256" key="14">
    <source>
        <dbReference type="ARBA" id="ARBA00023268"/>
    </source>
</evidence>
<dbReference type="InterPro" id="IPR016193">
    <property type="entry name" value="Cytidine_deaminase-like"/>
</dbReference>
<keyword evidence="9" id="KW-0963">Cytoplasm</keyword>
<evidence type="ECO:0000313" key="21">
    <source>
        <dbReference type="Proteomes" id="UP000233040"/>
    </source>
</evidence>
<dbReference type="OMA" id="GKHPGKI"/>
<dbReference type="NCBIfam" id="NF005492">
    <property type="entry name" value="PRK07106.1"/>
    <property type="match status" value="1"/>
</dbReference>
<dbReference type="GO" id="GO:0006177">
    <property type="term" value="P:GMP biosynthetic process"/>
    <property type="evidence" value="ECO:0007669"/>
    <property type="project" value="UniProtKB-ARBA"/>
</dbReference>
<dbReference type="InterPro" id="IPR002695">
    <property type="entry name" value="PurH-like"/>
</dbReference>
<dbReference type="SMART" id="SM00798">
    <property type="entry name" value="AICARFT_IMPCHas"/>
    <property type="match status" value="1"/>
</dbReference>
<keyword evidence="10" id="KW-0808">Transferase</keyword>
<dbReference type="GO" id="GO:0044208">
    <property type="term" value="P:'de novo' AMP biosynthetic process"/>
    <property type="evidence" value="ECO:0007669"/>
    <property type="project" value="UniProtKB-ARBA"/>
</dbReference>
<dbReference type="PIRSF" id="PIRSF000414">
    <property type="entry name" value="AICARFT_IMPCHas"/>
    <property type="match status" value="1"/>
</dbReference>
<keyword evidence="11" id="KW-0658">Purine biosynthesis</keyword>
<comment type="pathway">
    <text evidence="4">Purine metabolism; IMP biosynthesis via de novo pathway; 5-formamido-1-(5-phospho-D-ribosyl)imidazole-4-carboxamide from 5-amino-1-(5-phospho-D-ribosyl)imidazole-4-carboxamide (10-formyl THF route): step 1/1.</text>
</comment>
<dbReference type="EC" id="2.1.2.3" evidence="6"/>
<protein>
    <recommendedName>
        <fullName evidence="8">Bifunctional purine biosynthesis protein ATIC</fullName>
        <ecNumber evidence="6">2.1.2.3</ecNumber>
        <ecNumber evidence="7">3.5.4.10</ecNumber>
    </recommendedName>
    <alternativeName>
        <fullName evidence="15">AICAR transformylase/inosine monophosphate cyclohydrolase</fullName>
    </alternativeName>
</protein>
<dbReference type="FunFam" id="3.40.50.1380:FF:000003">
    <property type="entry name" value="Bifunctional purine biosynthesis protein"/>
    <property type="match status" value="1"/>
</dbReference>
<evidence type="ECO:0000256" key="10">
    <source>
        <dbReference type="ARBA" id="ARBA00022679"/>
    </source>
</evidence>
<dbReference type="InterPro" id="IPR011607">
    <property type="entry name" value="MGS-like_dom"/>
</dbReference>
<comment type="subcellular location">
    <subcellularLocation>
        <location evidence="2">Cytoplasm</location>
        <location evidence="2">Cytosol</location>
    </subcellularLocation>
</comment>
<keyword evidence="14" id="KW-0511">Multifunctional enzyme</keyword>
<sequence length="593" mass="64920">MAPGQLTLFSVSDKTDLVEFARNLTSLGLNLVTSGGIAKALREAGLAVRDVSELTGFPEMLGGRVKTLHPAVHAGILARNIPEDNADMARLDFNLIRVVACNLYPFVKTVASPGVTVEEAVEQIDIGGVTLLRAAAKNHARVTVVCEPEDYVAVSTEMQSFESKGTSLETRRQLALKAFSHTARYDEAISDYFRKQYSKGISQMRLRYGMDPHQTPAQLYTLKPKLPITVLNGAPGFINLCDVLNAWQQLVKELKEVLGIPAAASFKHVSPAGAIVGTPLSEDEARVCMVFDLYKTLTPISTAYARAREADRMLSFGDFVALSDVCDVPTAKIISREVSDGIIAPGYEEEALTILSKKKNGTYCVLQMDQSYKPEENEVRTLFGLHLSQKRNNGVVDKSLFSNVVTKNKGLPESALRGLGIATIAVKYTQSNSVGYAKNWQVMGIGAGQQSCIHCTHLAGDKANYRWLRHHPQVLSMKFKMGVKRAEISNAIDQYVTGTIGEDEDLTKWKALFEEVPELLTEAEKKEWVDKLSEVSVSSDAFFPFRDNVGRANRSGVAYIAAPPSSAAGKVVIEACDELGIILAHTNLRLFHH</sequence>
<dbReference type="GeneID" id="108306195"/>
<dbReference type="KEGG" id="cimi:108306195"/>
<evidence type="ECO:0000256" key="15">
    <source>
        <dbReference type="ARBA" id="ARBA00032307"/>
    </source>
</evidence>
<evidence type="ECO:0000256" key="7">
    <source>
        <dbReference type="ARBA" id="ARBA00012712"/>
    </source>
</evidence>
<dbReference type="RefSeq" id="XP_037595385.1">
    <property type="nucleotide sequence ID" value="XM_037739457.1"/>
</dbReference>
<accession>A0A2K5PDE8</accession>
<dbReference type="EC" id="3.5.4.10" evidence="7"/>
<dbReference type="GO" id="GO:0005829">
    <property type="term" value="C:cytosol"/>
    <property type="evidence" value="ECO:0007669"/>
    <property type="project" value="UniProtKB-SubCell"/>
</dbReference>
<dbReference type="GeneTree" id="ENSGT00390000004553"/>
<dbReference type="InterPro" id="IPR036914">
    <property type="entry name" value="MGS-like_dom_sf"/>
</dbReference>
<comment type="pathway">
    <text evidence="3">Purine metabolism; IMP biosynthesis via de novo pathway; IMP from 5-formamido-1-(5-phospho-D-ribosyl)imidazole-4-carboxamide: step 1/1.</text>
</comment>
<evidence type="ECO:0000256" key="13">
    <source>
        <dbReference type="ARBA" id="ARBA00022990"/>
    </source>
</evidence>
<dbReference type="Gene3D" id="3.40.50.1380">
    <property type="entry name" value="Methylglyoxal synthase-like domain"/>
    <property type="match status" value="1"/>
</dbReference>
<dbReference type="Gene3D" id="3.40.140.20">
    <property type="match status" value="2"/>
</dbReference>
<dbReference type="Gene3D" id="1.10.287.440">
    <property type="match status" value="1"/>
</dbReference>
<dbReference type="GO" id="GO:0003937">
    <property type="term" value="F:IMP cyclohydrolase activity"/>
    <property type="evidence" value="ECO:0007669"/>
    <property type="project" value="UniProtKB-EC"/>
</dbReference>
<evidence type="ECO:0000256" key="18">
    <source>
        <dbReference type="ARBA" id="ARBA00048341"/>
    </source>
</evidence>
<dbReference type="CDD" id="cd01421">
    <property type="entry name" value="IMPCH"/>
    <property type="match status" value="1"/>
</dbReference>
<reference evidence="20" key="1">
    <citation type="submission" date="2025-08" db="UniProtKB">
        <authorList>
            <consortium name="Ensembl"/>
        </authorList>
    </citation>
    <scope>IDENTIFICATION</scope>
</reference>
<evidence type="ECO:0000259" key="19">
    <source>
        <dbReference type="PROSITE" id="PS51855"/>
    </source>
</evidence>
<dbReference type="GO" id="GO:0097294">
    <property type="term" value="P:'de novo' XMP biosynthetic process"/>
    <property type="evidence" value="ECO:0007669"/>
    <property type="project" value="UniProtKB-ARBA"/>
</dbReference>
<reference evidence="20" key="2">
    <citation type="submission" date="2025-09" db="UniProtKB">
        <authorList>
            <consortium name="Ensembl"/>
        </authorList>
    </citation>
    <scope>IDENTIFICATION</scope>
</reference>
<dbReference type="InterPro" id="IPR024051">
    <property type="entry name" value="AICAR_Tfase_dup_dom_sf"/>
</dbReference>
<evidence type="ECO:0000256" key="4">
    <source>
        <dbReference type="ARBA" id="ARBA00004954"/>
    </source>
</evidence>
<dbReference type="AlphaFoldDB" id="A0A2K5PDE8"/>
<evidence type="ECO:0000256" key="17">
    <source>
        <dbReference type="ARBA" id="ARBA00047515"/>
    </source>
</evidence>
<comment type="subunit">
    <text evidence="16">Homodimer. Associates with internalized INSR complexes on Golgi/endosomal membranes. Interacts with INSR; ATIC together with PRKAA2/AMPK2 and HACD3/PTPLAD1 is proposed to be part of a signaling network regulating INSR autophosphorylation and endocytosis.</text>
</comment>
<keyword evidence="13" id="KW-0007">Acetylation</keyword>
<name>A0A2K5PDE8_CEBIM</name>
<proteinExistence type="inferred from homology"/>
<dbReference type="FunFam" id="1.10.287.440:FF:000001">
    <property type="entry name" value="Bifunctional purine biosynthesis protein PURH"/>
    <property type="match status" value="1"/>
</dbReference>